<dbReference type="EC" id="1.2.1.70" evidence="3 12"/>
<evidence type="ECO:0000313" key="17">
    <source>
        <dbReference type="Proteomes" id="UP000649617"/>
    </source>
</evidence>
<dbReference type="EMBL" id="CAJNIZ010000001">
    <property type="protein sequence ID" value="CAE7149687.1"/>
    <property type="molecule type" value="Genomic_DNA"/>
</dbReference>
<dbReference type="OrthoDB" id="411743at2759"/>
<reference evidence="16" key="1">
    <citation type="submission" date="2021-02" db="EMBL/GenBank/DDBJ databases">
        <authorList>
            <person name="Dougan E. K."/>
            <person name="Rhodes N."/>
            <person name="Thang M."/>
            <person name="Chan C."/>
        </authorList>
    </citation>
    <scope>NUCLEOTIDE SEQUENCE</scope>
</reference>
<evidence type="ECO:0000256" key="2">
    <source>
        <dbReference type="ARBA" id="ARBA00005916"/>
    </source>
</evidence>
<dbReference type="HAMAP" id="MF_00087">
    <property type="entry name" value="Glu_tRNA_reductase"/>
    <property type="match status" value="1"/>
</dbReference>
<dbReference type="CDD" id="cd05213">
    <property type="entry name" value="NAD_bind_Glutamyl_tRNA_reduct"/>
    <property type="match status" value="1"/>
</dbReference>
<evidence type="ECO:0000256" key="12">
    <source>
        <dbReference type="RuleBase" id="RU000584"/>
    </source>
</evidence>
<organism evidence="16 17">
    <name type="scientific">Symbiodinium pilosum</name>
    <name type="common">Dinoflagellate</name>
    <dbReference type="NCBI Taxonomy" id="2952"/>
    <lineage>
        <taxon>Eukaryota</taxon>
        <taxon>Sar</taxon>
        <taxon>Alveolata</taxon>
        <taxon>Dinophyceae</taxon>
        <taxon>Suessiales</taxon>
        <taxon>Symbiodiniaceae</taxon>
        <taxon>Symbiodinium</taxon>
    </lineage>
</organism>
<dbReference type="InterPro" id="IPR015896">
    <property type="entry name" value="4pyrrol_synth_GluRdtase_dimer"/>
</dbReference>
<evidence type="ECO:0000256" key="1">
    <source>
        <dbReference type="ARBA" id="ARBA00005059"/>
    </source>
</evidence>
<evidence type="ECO:0000259" key="14">
    <source>
        <dbReference type="Pfam" id="PF01488"/>
    </source>
</evidence>
<dbReference type="PIRSF" id="PIRSF000445">
    <property type="entry name" value="4pyrrol_synth_GluRdtase"/>
    <property type="match status" value="1"/>
</dbReference>
<dbReference type="InterPro" id="IPR000343">
    <property type="entry name" value="4pyrrol_synth_GluRdtase"/>
</dbReference>
<dbReference type="Gene3D" id="3.40.50.720">
    <property type="entry name" value="NAD(P)-binding Rossmann-like Domain"/>
    <property type="match status" value="1"/>
</dbReference>
<evidence type="ECO:0000256" key="10">
    <source>
        <dbReference type="PIRSR" id="PIRSR000445-3"/>
    </source>
</evidence>
<dbReference type="InterPro" id="IPR015895">
    <property type="entry name" value="4pyrrol_synth_GluRdtase_N"/>
</dbReference>
<dbReference type="SUPFAM" id="SSF69742">
    <property type="entry name" value="Glutamyl tRNA-reductase catalytic, N-terminal domain"/>
    <property type="match status" value="1"/>
</dbReference>
<dbReference type="NCBIfam" id="TIGR01035">
    <property type="entry name" value="hemA"/>
    <property type="match status" value="1"/>
</dbReference>
<dbReference type="GO" id="GO:0008883">
    <property type="term" value="F:glutamyl-tRNA reductase activity"/>
    <property type="evidence" value="ECO:0007669"/>
    <property type="project" value="UniProtKB-EC"/>
</dbReference>
<evidence type="ECO:0000256" key="11">
    <source>
        <dbReference type="PIRSR" id="PIRSR000445-4"/>
    </source>
</evidence>
<feature type="domain" description="Glutamyl-tRNA reductase N-terminal" evidence="15">
    <location>
        <begin position="7"/>
        <end position="155"/>
    </location>
</feature>
<evidence type="ECO:0000256" key="8">
    <source>
        <dbReference type="PIRSR" id="PIRSR000445-1"/>
    </source>
</evidence>
<evidence type="ECO:0000256" key="7">
    <source>
        <dbReference type="ARBA" id="ARBA00047464"/>
    </source>
</evidence>
<comment type="similarity">
    <text evidence="2 12">Belongs to the glutamyl-tRNA reductase family.</text>
</comment>
<evidence type="ECO:0000256" key="6">
    <source>
        <dbReference type="ARBA" id="ARBA00023244"/>
    </source>
</evidence>
<gene>
    <name evidence="16" type="primary">hemA</name>
    <name evidence="16" type="ORF">SPIL2461_LOCUS162</name>
</gene>
<dbReference type="InterPro" id="IPR036453">
    <property type="entry name" value="GluRdtase_dimer_dom_sf"/>
</dbReference>
<feature type="domain" description="Quinate/shikimate 5-dehydrogenase/glutamyl-tRNA reductase" evidence="14">
    <location>
        <begin position="171"/>
        <end position="305"/>
    </location>
</feature>
<dbReference type="SUPFAM" id="SSF69075">
    <property type="entry name" value="Glutamyl tRNA-reductase dimerization domain"/>
    <property type="match status" value="1"/>
</dbReference>
<evidence type="ECO:0000259" key="15">
    <source>
        <dbReference type="Pfam" id="PF05201"/>
    </source>
</evidence>
<dbReference type="FunFam" id="3.30.460.30:FF:000001">
    <property type="entry name" value="Glutamyl-tRNA reductase"/>
    <property type="match status" value="1"/>
</dbReference>
<comment type="pathway">
    <text evidence="1 12">Porphyrin-containing compound metabolism; protoporphyrin-IX biosynthesis; 5-aminolevulinate from L-glutamyl-tRNA(Glu): step 1/2.</text>
</comment>
<keyword evidence="6 12" id="KW-0627">Porphyrin biosynthesis</keyword>
<evidence type="ECO:0000256" key="5">
    <source>
        <dbReference type="ARBA" id="ARBA00023002"/>
    </source>
</evidence>
<dbReference type="GO" id="GO:0019353">
    <property type="term" value="P:protoporphyrinogen IX biosynthetic process from glutamate"/>
    <property type="evidence" value="ECO:0007669"/>
    <property type="project" value="TreeGrafter"/>
</dbReference>
<dbReference type="SUPFAM" id="SSF51735">
    <property type="entry name" value="NAD(P)-binding Rossmann-fold domains"/>
    <property type="match status" value="1"/>
</dbReference>
<sequence length="428" mass="46996">MSILAYGLNYRTASVELRERVAFPEDYVTDALVQVKRDVPGVQEAAIISTCNRTELYCALHPEAEPDLAAWLSRYRPVSTSELQDASYTHWDQDAARHQIRVAAGLDSQVLGEPQIMGQVKAAYETARACGTMGPELGLLSQIILRTAKEVRTQTDIGRNPISVAYAAVSLAQQIFSDLSSKRALLLGAGETIGLVAEHLASQGIGHMAIANRTLVNAELLAAKYEADYMQLTDVAERLAEFDIVIGSTGSSLPIVGKGAAEAAIKLRRRRPIFMVDIAVPRDIEAGVGELPDVYLYTIDDLSAIIEGNIAQRRQAAASAETFVHQGAKLFLRESRVQKDQALLRAFRDQAKTIQAESLSRAKKDLQRGTDPERVLERLSNDLTNKLIHAPTMAIRDASADGRADLLDYLRILYDVDTDPDQIKNQEE</sequence>
<dbReference type="Pfam" id="PF01488">
    <property type="entry name" value="Shikimate_DH"/>
    <property type="match status" value="1"/>
</dbReference>
<dbReference type="PANTHER" id="PTHR43013:SF1">
    <property type="entry name" value="GLUTAMYL-TRNA REDUCTASE"/>
    <property type="match status" value="1"/>
</dbReference>
<proteinExistence type="inferred from homology"/>
<dbReference type="PANTHER" id="PTHR43013">
    <property type="entry name" value="GLUTAMYL-TRNA REDUCTASE"/>
    <property type="match status" value="1"/>
</dbReference>
<feature type="binding site" evidence="10">
    <location>
        <begin position="188"/>
        <end position="193"/>
    </location>
    <ligand>
        <name>NADP(+)</name>
        <dbReference type="ChEBI" id="CHEBI:58349"/>
    </ligand>
</feature>
<evidence type="ECO:0000313" key="16">
    <source>
        <dbReference type="EMBL" id="CAE7149687.1"/>
    </source>
</evidence>
<dbReference type="Pfam" id="PF00745">
    <property type="entry name" value="GlutR_dimer"/>
    <property type="match status" value="1"/>
</dbReference>
<evidence type="ECO:0000256" key="3">
    <source>
        <dbReference type="ARBA" id="ARBA00012970"/>
    </source>
</evidence>
<dbReference type="GO" id="GO:0050661">
    <property type="term" value="F:NADP binding"/>
    <property type="evidence" value="ECO:0007669"/>
    <property type="project" value="InterPro"/>
</dbReference>
<feature type="binding site" evidence="9">
    <location>
        <begin position="50"/>
        <end position="53"/>
    </location>
    <ligand>
        <name>substrate</name>
    </ligand>
</feature>
<dbReference type="Proteomes" id="UP000649617">
    <property type="component" value="Unassembled WGS sequence"/>
</dbReference>
<feature type="active site" description="Nucleophile" evidence="8">
    <location>
        <position position="51"/>
    </location>
</feature>
<feature type="domain" description="Tetrapyrrole biosynthesis glutamyl-tRNA reductase dimerisation" evidence="13">
    <location>
        <begin position="320"/>
        <end position="415"/>
    </location>
</feature>
<comment type="catalytic activity">
    <reaction evidence="7 12">
        <text>(S)-4-amino-5-oxopentanoate + tRNA(Glu) + NADP(+) = L-glutamyl-tRNA(Glu) + NADPH + H(+)</text>
        <dbReference type="Rhea" id="RHEA:12344"/>
        <dbReference type="Rhea" id="RHEA-COMP:9663"/>
        <dbReference type="Rhea" id="RHEA-COMP:9680"/>
        <dbReference type="ChEBI" id="CHEBI:15378"/>
        <dbReference type="ChEBI" id="CHEBI:57501"/>
        <dbReference type="ChEBI" id="CHEBI:57783"/>
        <dbReference type="ChEBI" id="CHEBI:58349"/>
        <dbReference type="ChEBI" id="CHEBI:78442"/>
        <dbReference type="ChEBI" id="CHEBI:78520"/>
        <dbReference type="EC" id="1.2.1.70"/>
    </reaction>
</comment>
<dbReference type="Gene3D" id="3.30.460.30">
    <property type="entry name" value="Glutamyl-tRNA reductase, N-terminal domain"/>
    <property type="match status" value="1"/>
</dbReference>
<dbReference type="InterPro" id="IPR036291">
    <property type="entry name" value="NAD(P)-bd_dom_sf"/>
</dbReference>
<keyword evidence="5 12" id="KW-0560">Oxidoreductase</keyword>
<protein>
    <recommendedName>
        <fullName evidence="3 12">Glutamyl-tRNA reductase</fullName>
        <ecNumber evidence="3 12">1.2.1.70</ecNumber>
    </recommendedName>
</protein>
<feature type="binding site" evidence="9">
    <location>
        <position position="108"/>
    </location>
    <ligand>
        <name>substrate</name>
    </ligand>
</feature>
<comment type="caution">
    <text evidence="16">The sequence shown here is derived from an EMBL/GenBank/DDBJ whole genome shotgun (WGS) entry which is preliminary data.</text>
</comment>
<dbReference type="InterPro" id="IPR006151">
    <property type="entry name" value="Shikm_DH/Glu-tRNA_Rdtase"/>
</dbReference>
<dbReference type="Pfam" id="PF05201">
    <property type="entry name" value="GlutR_N"/>
    <property type="match status" value="1"/>
</dbReference>
<dbReference type="FunFam" id="3.40.50.720:FF:000031">
    <property type="entry name" value="Glutamyl-tRNA reductase"/>
    <property type="match status" value="1"/>
</dbReference>
<evidence type="ECO:0000256" key="4">
    <source>
        <dbReference type="ARBA" id="ARBA00022857"/>
    </source>
</evidence>
<dbReference type="AlphaFoldDB" id="A0A812IL69"/>
<dbReference type="InterPro" id="IPR036343">
    <property type="entry name" value="GluRdtase_N_sf"/>
</dbReference>
<evidence type="ECO:0000259" key="13">
    <source>
        <dbReference type="Pfam" id="PF00745"/>
    </source>
</evidence>
<keyword evidence="4 10" id="KW-0521">NADP</keyword>
<keyword evidence="17" id="KW-1185">Reference proteome</keyword>
<name>A0A812IL69_SYMPI</name>
<accession>A0A812IL69</accession>
<feature type="binding site" evidence="9">
    <location>
        <begin position="113"/>
        <end position="115"/>
    </location>
    <ligand>
        <name>substrate</name>
    </ligand>
</feature>
<feature type="site" description="Important for activity" evidence="11">
    <location>
        <position position="98"/>
    </location>
</feature>
<evidence type="ECO:0000256" key="9">
    <source>
        <dbReference type="PIRSR" id="PIRSR000445-2"/>
    </source>
</evidence>
<dbReference type="UniPathway" id="UPA00251">
    <property type="reaction ID" value="UER00316"/>
</dbReference>
<feature type="binding site" evidence="9">
    <location>
        <position position="119"/>
    </location>
    <ligand>
        <name>substrate</name>
    </ligand>
</feature>